<dbReference type="Proteomes" id="UP001055439">
    <property type="component" value="Chromosome 8"/>
</dbReference>
<keyword evidence="4 13" id="KW-0812">Transmembrane</keyword>
<comment type="subcellular location">
    <subcellularLocation>
        <location evidence="1">Membrane</location>
        <topology evidence="1">Multi-pass membrane protein</topology>
    </subcellularLocation>
</comment>
<organism evidence="15 16">
    <name type="scientific">Musa troglodytarum</name>
    <name type="common">fe'i banana</name>
    <dbReference type="NCBI Taxonomy" id="320322"/>
    <lineage>
        <taxon>Eukaryota</taxon>
        <taxon>Viridiplantae</taxon>
        <taxon>Streptophyta</taxon>
        <taxon>Embryophyta</taxon>
        <taxon>Tracheophyta</taxon>
        <taxon>Spermatophyta</taxon>
        <taxon>Magnoliopsida</taxon>
        <taxon>Liliopsida</taxon>
        <taxon>Zingiberales</taxon>
        <taxon>Musaceae</taxon>
        <taxon>Musa</taxon>
    </lineage>
</organism>
<keyword evidence="7" id="KW-0560">Oxidoreductase</keyword>
<feature type="transmembrane region" description="Helical" evidence="13">
    <location>
        <begin position="936"/>
        <end position="965"/>
    </location>
</feature>
<evidence type="ECO:0000313" key="16">
    <source>
        <dbReference type="Proteomes" id="UP001055439"/>
    </source>
</evidence>
<feature type="domain" description="FAD-binding FR-type" evidence="14">
    <location>
        <begin position="317"/>
        <end position="417"/>
    </location>
</feature>
<evidence type="ECO:0000256" key="10">
    <source>
        <dbReference type="ARBA" id="ARBA00023136"/>
    </source>
</evidence>
<evidence type="ECO:0000256" key="13">
    <source>
        <dbReference type="SAM" id="Phobius"/>
    </source>
</evidence>
<feature type="transmembrane region" description="Helical" evidence="13">
    <location>
        <begin position="1569"/>
        <end position="1589"/>
    </location>
</feature>
<dbReference type="InterPro" id="IPR017927">
    <property type="entry name" value="FAD-bd_FR_type"/>
</dbReference>
<dbReference type="InterPro" id="IPR039261">
    <property type="entry name" value="FNR_nucleotide-bd"/>
</dbReference>
<evidence type="ECO:0000256" key="7">
    <source>
        <dbReference type="ARBA" id="ARBA00023002"/>
    </source>
</evidence>
<feature type="domain" description="FAD-binding FR-type" evidence="14">
    <location>
        <begin position="1681"/>
        <end position="1786"/>
    </location>
</feature>
<keyword evidence="6 13" id="KW-1133">Transmembrane helix</keyword>
<dbReference type="PANTHER" id="PTHR11972">
    <property type="entry name" value="NADPH OXIDASE"/>
    <property type="match status" value="1"/>
</dbReference>
<dbReference type="EMBL" id="CP097510">
    <property type="protein sequence ID" value="URE25089.1"/>
    <property type="molecule type" value="Genomic_DNA"/>
</dbReference>
<feature type="transmembrane region" description="Helical" evidence="13">
    <location>
        <begin position="820"/>
        <end position="840"/>
    </location>
</feature>
<dbReference type="OrthoDB" id="167398at2759"/>
<keyword evidence="5" id="KW-0479">Metal-binding</keyword>
<dbReference type="Pfam" id="PF01794">
    <property type="entry name" value="Ferric_reduct"/>
    <property type="match status" value="3"/>
</dbReference>
<comment type="catalytic activity">
    <reaction evidence="11">
        <text>2 a Fe(II)-siderophore + NAD(+) + H(+) = 2 a Fe(III)-siderophore + NADH</text>
        <dbReference type="Rhea" id="RHEA:15061"/>
        <dbReference type="Rhea" id="RHEA-COMP:11342"/>
        <dbReference type="Rhea" id="RHEA-COMP:11344"/>
        <dbReference type="ChEBI" id="CHEBI:15378"/>
        <dbReference type="ChEBI" id="CHEBI:29033"/>
        <dbReference type="ChEBI" id="CHEBI:29034"/>
        <dbReference type="ChEBI" id="CHEBI:57540"/>
        <dbReference type="ChEBI" id="CHEBI:57945"/>
        <dbReference type="EC" id="1.16.1.7"/>
    </reaction>
</comment>
<feature type="transmembrane region" description="Helical" evidence="13">
    <location>
        <begin position="765"/>
        <end position="793"/>
    </location>
</feature>
<dbReference type="Pfam" id="PF08030">
    <property type="entry name" value="NAD_binding_6"/>
    <property type="match status" value="3"/>
</dbReference>
<feature type="transmembrane region" description="Helical" evidence="13">
    <location>
        <begin position="1658"/>
        <end position="1677"/>
    </location>
</feature>
<dbReference type="SUPFAM" id="SSF52343">
    <property type="entry name" value="Ferredoxin reductase-like, C-terminal NADP-linked domain"/>
    <property type="match status" value="3"/>
</dbReference>
<feature type="transmembrane region" description="Helical" evidence="13">
    <location>
        <begin position="896"/>
        <end position="916"/>
    </location>
</feature>
<feature type="transmembrane region" description="Helical" evidence="13">
    <location>
        <begin position="1609"/>
        <end position="1627"/>
    </location>
</feature>
<feature type="transmembrane region" description="Helical" evidence="13">
    <location>
        <begin position="1473"/>
        <end position="1500"/>
    </location>
</feature>
<feature type="transmembrane region" description="Helical" evidence="13">
    <location>
        <begin position="860"/>
        <end position="884"/>
    </location>
</feature>
<feature type="transmembrane region" description="Helical" evidence="13">
    <location>
        <begin position="294"/>
        <end position="313"/>
    </location>
</feature>
<dbReference type="FunFam" id="3.40.50.80:FF:000039">
    <property type="entry name" value="Ferric reduction oxidase 3"/>
    <property type="match status" value="3"/>
</dbReference>
<dbReference type="PANTHER" id="PTHR11972:SF41">
    <property type="entry name" value="FERRIC REDUCTION OXIDASE 2"/>
    <property type="match status" value="1"/>
</dbReference>
<evidence type="ECO:0000259" key="14">
    <source>
        <dbReference type="PROSITE" id="PS51384"/>
    </source>
</evidence>
<evidence type="ECO:0000256" key="5">
    <source>
        <dbReference type="ARBA" id="ARBA00022723"/>
    </source>
</evidence>
<feature type="transmembrane region" description="Helical" evidence="13">
    <location>
        <begin position="532"/>
        <end position="557"/>
    </location>
</feature>
<evidence type="ECO:0000256" key="9">
    <source>
        <dbReference type="ARBA" id="ARBA00023065"/>
    </source>
</evidence>
<feature type="transmembrane region" description="Helical" evidence="13">
    <location>
        <begin position="1379"/>
        <end position="1402"/>
    </location>
</feature>
<keyword evidence="9" id="KW-0406">Ion transport</keyword>
<protein>
    <recommendedName>
        <fullName evidence="12">ferric-chelate reductase (NADH)</fullName>
        <ecNumber evidence="12">1.16.1.7</ecNumber>
    </recommendedName>
</protein>
<evidence type="ECO:0000256" key="11">
    <source>
        <dbReference type="ARBA" id="ARBA00050970"/>
    </source>
</evidence>
<feature type="transmembrane region" description="Helical" evidence="13">
    <location>
        <begin position="163"/>
        <end position="184"/>
    </location>
</feature>
<dbReference type="GO" id="GO:0005886">
    <property type="term" value="C:plasma membrane"/>
    <property type="evidence" value="ECO:0007669"/>
    <property type="project" value="TreeGrafter"/>
</dbReference>
<feature type="transmembrane region" description="Helical" evidence="13">
    <location>
        <begin position="1528"/>
        <end position="1548"/>
    </location>
</feature>
<dbReference type="GO" id="GO:0006811">
    <property type="term" value="P:monoatomic ion transport"/>
    <property type="evidence" value="ECO:0007669"/>
    <property type="project" value="UniProtKB-KW"/>
</dbReference>
<evidence type="ECO:0000256" key="8">
    <source>
        <dbReference type="ARBA" id="ARBA00023004"/>
    </source>
</evidence>
<feature type="transmembrane region" description="Helical" evidence="13">
    <location>
        <begin position="238"/>
        <end position="259"/>
    </location>
</feature>
<dbReference type="SFLD" id="SFLDG01168">
    <property type="entry name" value="Ferric_reductase_subgroup_(FRE"/>
    <property type="match status" value="3"/>
</dbReference>
<evidence type="ECO:0000256" key="12">
    <source>
        <dbReference type="ARBA" id="ARBA00066905"/>
    </source>
</evidence>
<accession>A0A9E7H7P6</accession>
<keyword evidence="3" id="KW-0813">Transport</keyword>
<evidence type="ECO:0000256" key="1">
    <source>
        <dbReference type="ARBA" id="ARBA00004141"/>
    </source>
</evidence>
<feature type="transmembrane region" description="Helical" evidence="13">
    <location>
        <begin position="1194"/>
        <end position="1217"/>
    </location>
</feature>
<sequence>MANGVDHGANKMAPTAMKLLLGVVFLGWLMIWGMLPTHTYRERWLPMLLSKTKTTYFGRLGTNVLIFTFPILFIAVVGCVYLHIVQKGDRNKSSSGALKAWRRPLLIKQPLGIVSGTELAFCLMFLASLVWFFSCYLSNALANFEGEGGGKESDGLWLAKLEIAALMLGLLGSLCFAFLFFPVTRASSLLPLVGLTSECSIKYHVWLGHIVMLVFAAHGVCYIIVWAATNRLSETLSWAQVGVANVAGEVALLSGLLMWATTFSRIRRRMFELFFYTHQLYILFLIFYLLHVGMSFFCLVLPGVYLFMVDRFLRFLQSRNKVRLVSARLLPSETVELNFSKDPSFHYNPLSILFINVPSIASLQWHPFTVSSNSNLEPDRLSIIINWTEKLCHKVSSSSLDRLEVSVEGPYGPNAMAFLRYDSIVMVSGGSGITPFMSIIRELIFRSTTDSPTPSVLLICAFKTSADLTMLDLLLPVSSTVADLSRLRLRIEAFVTRESVPPSEPNKLIRTAWFNPDPSDLPLAPVLGRNSWLWLGAIISSSFVAFLVLVGIVTRYYLYPIENGTNGFFSSSRKSLLNLLFICVCIVVTSTAAVLWNKKRSTMKAKIQNTEALTDRELESVPHQFIVGATTVHFGERPDFKKMLSEIEGSNIGVMASGPSSLRHALASICSSGPGKRLHFESISFSWPTKTYQNQWSPQLLSETDSTYFGRQGTNILIYTFPILFISVLGCIYLHLVQRTDNSQSGSSTHRLAAWKRPVVVNWPLGIVSGIELTFCVMFLLLLIWFYTMYLVVYFSNSHHSHSEDTGEKLQLWQTRLDGAGIRLALLGDLCCAFLFFPVIRGSSLLPLVGLTSESSIRYHVWLGHITLAVFSAHGVCYIVFWAATNKIDEMLKWDNTGIANVPGEMAILAGLIMWATTFPRIRRKMFELFFYTHQLYIAFLFFYMLHVGVSHFCVILPGVYLFMVDRYLRFLQSRAKVRLVSARLLPSESIELNFAKSPGLAFEPLSVVFINVPGVSSLQWHPFTVSSSSRLEPELLSVIIKKEGSWTQKLCRTLSSPVPQERLDVSVEGPYGPVSKNFLRYDSLILVSGGSGITPFISIIRELIYRRTTLNRPTPAVLLICAFKTSADLTMLDLLLPVSGNISDLSGLDLRIEAFVTREKSATDDAQNNIQTIWFKPLPSDVPIAPVLGPNGWLWLAAIVSSSFVAFLVLISILQRCYIYPIDHNTNKVFSYSSRSVLNVLFICICIMAAASAAVLWNKRENSKQEKQIQNIDAPTPTTSPGSRFYNADRELESVPQDSLVKATKVHFGGRPPLKKMLLEFDGSNVGVMASGPRGMRHEVATICSSGLADNLHFESISFMMDTAVAGGFSPRNGSKGLVLKALQLLAAAVFAGWLMIWIVMPTNTYRNGWSLRIRAETDSTYFGRQGANILINTFPILFISVLGCLYLHLVKKIDTSQSSVHRLAAWKRPVAVNWPLGIVSGVELTFCLMFLVLLVWFYSTFLVANFSQLHQTDDGVKLWQARLDMAAVWLGFVGDLCCAFLFFPVARGSSLLPLLGLTSESSIRYHVWLGHITMAVFSAHGLCYIVYWAVTDQIDMMVKWDNTGTAYVAGEIALLAGLTMWAMTLPRIRRKMFELFFFTHQLYIVFLFFYLMHVGISHFCMILPGVYLFMVDRYLRFLQSRTKVRLVSARLLPSESIELNFAKSPGLAFEPLSIVFINVPGVSSLQWHPFTVSSSSNLEPERLSVIIKKEGSWTRKLYRTLSSPVPQDRLDVSVEGPYGPVSKSFLRYDSLILVSGGSGITPFISIIRELIHQRTTLNRPTPAVLLVCAFKTAADLTMLDLLLPISGDVSDLSGLELRIEAFVTREKSATDEAQTNIRTIWFKPLPSDVPIAPVLGPNGWLWLAAIVSSSFVAFLVLIGILQRYYIYPIDHNTNQIFSYASRSVLNLLFMCICIMAAASAAVLWNKKGNSKEARQIQNIDAPTPTTSPSSWFYNADRELESVPQESLVKASKVHFGGRPPLKKMLLEFDGSNVGVMASGPRGLRHEVAAVCSSGLADNLHFESISFSW</sequence>
<evidence type="ECO:0000256" key="6">
    <source>
        <dbReference type="ARBA" id="ARBA00022989"/>
    </source>
</evidence>
<dbReference type="CDD" id="cd06186">
    <property type="entry name" value="NOX_Duox_like_FAD_NADP"/>
    <property type="match status" value="3"/>
</dbReference>
<feature type="domain" description="FAD-binding FR-type" evidence="14">
    <location>
        <begin position="973"/>
        <end position="1078"/>
    </location>
</feature>
<evidence type="ECO:0000256" key="3">
    <source>
        <dbReference type="ARBA" id="ARBA00022448"/>
    </source>
</evidence>
<dbReference type="Gene3D" id="3.40.50.80">
    <property type="entry name" value="Nucleotide-binding domain of ferredoxin-NADP reductase (FNR) module"/>
    <property type="match status" value="3"/>
</dbReference>
<feature type="transmembrane region" description="Helical" evidence="13">
    <location>
        <begin position="1237"/>
        <end position="1258"/>
    </location>
</feature>
<evidence type="ECO:0000256" key="2">
    <source>
        <dbReference type="ARBA" id="ARBA00006278"/>
    </source>
</evidence>
<dbReference type="InterPro" id="IPR013130">
    <property type="entry name" value="Fe3_Rdtase_TM_dom"/>
</dbReference>
<dbReference type="Pfam" id="PF08022">
    <property type="entry name" value="FAD_binding_8"/>
    <property type="match status" value="3"/>
</dbReference>
<feature type="transmembrane region" description="Helical" evidence="13">
    <location>
        <begin position="60"/>
        <end position="84"/>
    </location>
</feature>
<feature type="transmembrane region" description="Helical" evidence="13">
    <location>
        <begin position="1902"/>
        <end position="1926"/>
    </location>
</feature>
<feature type="transmembrane region" description="Helical" evidence="13">
    <location>
        <begin position="205"/>
        <end position="226"/>
    </location>
</feature>
<dbReference type="InterPro" id="IPR013112">
    <property type="entry name" value="FAD-bd_8"/>
</dbReference>
<gene>
    <name evidence="15" type="ORF">MUK42_18055</name>
</gene>
<dbReference type="EC" id="1.16.1.7" evidence="12"/>
<proteinExistence type="inferred from homology"/>
<feature type="transmembrane region" description="Helical" evidence="13">
    <location>
        <begin position="716"/>
        <end position="736"/>
    </location>
</feature>
<evidence type="ECO:0000256" key="4">
    <source>
        <dbReference type="ARBA" id="ARBA00022692"/>
    </source>
</evidence>
<reference evidence="15" key="1">
    <citation type="submission" date="2022-05" db="EMBL/GenBank/DDBJ databases">
        <title>The Musa troglodytarum L. genome provides insights into the mechanism of non-climacteric behaviour and enrichment of carotenoids.</title>
        <authorList>
            <person name="Wang J."/>
        </authorList>
    </citation>
    <scope>NUCLEOTIDE SEQUENCE</scope>
    <source>
        <tissue evidence="15">Leaf</tissue>
    </source>
</reference>
<feature type="transmembrane region" description="Helical" evidence="13">
    <location>
        <begin position="19"/>
        <end position="40"/>
    </location>
</feature>
<dbReference type="SFLD" id="SFLDS00052">
    <property type="entry name" value="Ferric_Reductase_Domain"/>
    <property type="match status" value="3"/>
</dbReference>
<dbReference type="GO" id="GO:0140618">
    <property type="term" value="F:ferric-chelate reductase (NADH) activity"/>
    <property type="evidence" value="ECO:0007669"/>
    <property type="project" value="UniProtKB-EC"/>
</dbReference>
<feature type="transmembrane region" description="Helical" evidence="13">
    <location>
        <begin position="1946"/>
        <end position="1966"/>
    </location>
</feature>
<feature type="transmembrane region" description="Helical" evidence="13">
    <location>
        <begin position="111"/>
        <end position="133"/>
    </location>
</feature>
<dbReference type="InterPro" id="IPR050369">
    <property type="entry name" value="RBOH/FRE"/>
</dbReference>
<feature type="transmembrane region" description="Helical" evidence="13">
    <location>
        <begin position="1431"/>
        <end position="1452"/>
    </location>
</feature>
<keyword evidence="10 13" id="KW-0472">Membrane</keyword>
<keyword evidence="8" id="KW-0408">Iron</keyword>
<feature type="transmembrane region" description="Helical" evidence="13">
    <location>
        <begin position="577"/>
        <end position="596"/>
    </location>
</feature>
<dbReference type="PROSITE" id="PS51384">
    <property type="entry name" value="FAD_FR"/>
    <property type="match status" value="3"/>
</dbReference>
<dbReference type="InterPro" id="IPR013121">
    <property type="entry name" value="Fe_red_NAD-bd_6"/>
</dbReference>
<name>A0A9E7H7P6_9LILI</name>
<evidence type="ECO:0000313" key="15">
    <source>
        <dbReference type="EMBL" id="URE25089.1"/>
    </source>
</evidence>
<dbReference type="GO" id="GO:0046872">
    <property type="term" value="F:metal ion binding"/>
    <property type="evidence" value="ECO:0007669"/>
    <property type="project" value="UniProtKB-KW"/>
</dbReference>
<comment type="similarity">
    <text evidence="2">Belongs to the ferric reductase (FRE) family.</text>
</comment>
<keyword evidence="16" id="KW-1185">Reference proteome</keyword>